<sequence length="164" mass="17809">PPGALGAEGRPRGSRQRRAQRDAARARQHQPRSRGGGYPAEGPAEPARRGSRGQRIRGSQRAARALRQGGRWRHRDRAAHRLQARAAELRRLAPEDDAGCAERGAARPRGGGRRRPRGGLLLARAALPSSRERALTQALNFGGPRGPPSFRVYVIVRSPNSSFG</sequence>
<proteinExistence type="predicted"/>
<feature type="non-terminal residue" evidence="2">
    <location>
        <position position="164"/>
    </location>
</feature>
<dbReference type="EMBL" id="CAUYUJ010008349">
    <property type="protein sequence ID" value="CAK0823691.1"/>
    <property type="molecule type" value="Genomic_DNA"/>
</dbReference>
<evidence type="ECO:0000313" key="2">
    <source>
        <dbReference type="EMBL" id="CAK0823691.1"/>
    </source>
</evidence>
<feature type="compositionally biased region" description="Low complexity" evidence="1">
    <location>
        <begin position="56"/>
        <end position="69"/>
    </location>
</feature>
<evidence type="ECO:0000313" key="3">
    <source>
        <dbReference type="Proteomes" id="UP001189429"/>
    </source>
</evidence>
<organism evidence="2 3">
    <name type="scientific">Prorocentrum cordatum</name>
    <dbReference type="NCBI Taxonomy" id="2364126"/>
    <lineage>
        <taxon>Eukaryota</taxon>
        <taxon>Sar</taxon>
        <taxon>Alveolata</taxon>
        <taxon>Dinophyceae</taxon>
        <taxon>Prorocentrales</taxon>
        <taxon>Prorocentraceae</taxon>
        <taxon>Prorocentrum</taxon>
    </lineage>
</organism>
<feature type="non-terminal residue" evidence="2">
    <location>
        <position position="1"/>
    </location>
</feature>
<gene>
    <name evidence="2" type="ORF">PCOR1329_LOCUS24319</name>
</gene>
<feature type="region of interest" description="Disordered" evidence="1">
    <location>
        <begin position="1"/>
        <end position="118"/>
    </location>
</feature>
<feature type="compositionally biased region" description="Basic residues" evidence="1">
    <location>
        <begin position="70"/>
        <end position="83"/>
    </location>
</feature>
<keyword evidence="3" id="KW-1185">Reference proteome</keyword>
<comment type="caution">
    <text evidence="2">The sequence shown here is derived from an EMBL/GenBank/DDBJ whole genome shotgun (WGS) entry which is preliminary data.</text>
</comment>
<evidence type="ECO:0000256" key="1">
    <source>
        <dbReference type="SAM" id="MobiDB-lite"/>
    </source>
</evidence>
<protein>
    <submittedName>
        <fullName evidence="2">Uncharacterized protein</fullName>
    </submittedName>
</protein>
<dbReference type="Proteomes" id="UP001189429">
    <property type="component" value="Unassembled WGS sequence"/>
</dbReference>
<reference evidence="2" key="1">
    <citation type="submission" date="2023-10" db="EMBL/GenBank/DDBJ databases">
        <authorList>
            <person name="Chen Y."/>
            <person name="Shah S."/>
            <person name="Dougan E. K."/>
            <person name="Thang M."/>
            <person name="Chan C."/>
        </authorList>
    </citation>
    <scope>NUCLEOTIDE SEQUENCE [LARGE SCALE GENOMIC DNA]</scope>
</reference>
<accession>A0ABN9RWG6</accession>
<name>A0ABN9RWG6_9DINO</name>